<dbReference type="InterPro" id="IPR001153">
    <property type="entry name" value="Barwin_dom"/>
</dbReference>
<dbReference type="RefSeq" id="XP_025364266.1">
    <property type="nucleotide sequence ID" value="XM_025504314.1"/>
</dbReference>
<dbReference type="InterPro" id="IPR036908">
    <property type="entry name" value="RlpA-like_sf"/>
</dbReference>
<dbReference type="PANTHER" id="PTHR31836">
    <property type="match status" value="1"/>
</dbReference>
<dbReference type="OrthoDB" id="623670at2759"/>
<keyword evidence="1" id="KW-0732">Signal</keyword>
<keyword evidence="4" id="KW-1185">Reference proteome</keyword>
<dbReference type="Gene3D" id="2.40.40.10">
    <property type="entry name" value="RlpA-like domain"/>
    <property type="match status" value="1"/>
</dbReference>
<dbReference type="GeneID" id="37026137"/>
<evidence type="ECO:0000256" key="1">
    <source>
        <dbReference type="ARBA" id="ARBA00022729"/>
    </source>
</evidence>
<dbReference type="AlphaFoldDB" id="A0A316UXE0"/>
<reference evidence="3 4" key="1">
    <citation type="journal article" date="2018" name="Mol. Biol. Evol.">
        <title>Broad Genomic Sampling Reveals a Smut Pathogenic Ancestry of the Fungal Clade Ustilaginomycotina.</title>
        <authorList>
            <person name="Kijpornyongpan T."/>
            <person name="Mondo S.J."/>
            <person name="Barry K."/>
            <person name="Sandor L."/>
            <person name="Lee J."/>
            <person name="Lipzen A."/>
            <person name="Pangilinan J."/>
            <person name="LaButti K."/>
            <person name="Hainaut M."/>
            <person name="Henrissat B."/>
            <person name="Grigoriev I.V."/>
            <person name="Spatafora J.W."/>
            <person name="Aime M.C."/>
        </authorList>
    </citation>
    <scope>NUCLEOTIDE SEQUENCE [LARGE SCALE GENOMIC DNA]</scope>
    <source>
        <strain evidence="3 4">MCA 5214</strain>
    </source>
</reference>
<evidence type="ECO:0000259" key="2">
    <source>
        <dbReference type="Pfam" id="PF00967"/>
    </source>
</evidence>
<dbReference type="GO" id="GO:0050832">
    <property type="term" value="P:defense response to fungus"/>
    <property type="evidence" value="ECO:0007669"/>
    <property type="project" value="InterPro"/>
</dbReference>
<name>A0A316UXE0_9BASI</name>
<dbReference type="EMBL" id="KZ819663">
    <property type="protein sequence ID" value="PWN29654.1"/>
    <property type="molecule type" value="Genomic_DNA"/>
</dbReference>
<feature type="domain" description="Barwin" evidence="2">
    <location>
        <begin position="31"/>
        <end position="92"/>
    </location>
</feature>
<feature type="non-terminal residue" evidence="3">
    <location>
        <position position="1"/>
    </location>
</feature>
<dbReference type="STRING" id="1569628.A0A316UXE0"/>
<organism evidence="3 4">
    <name type="scientific">Jaminaea rosea</name>
    <dbReference type="NCBI Taxonomy" id="1569628"/>
    <lineage>
        <taxon>Eukaryota</taxon>
        <taxon>Fungi</taxon>
        <taxon>Dikarya</taxon>
        <taxon>Basidiomycota</taxon>
        <taxon>Ustilaginomycotina</taxon>
        <taxon>Exobasidiomycetes</taxon>
        <taxon>Microstromatales</taxon>
        <taxon>Microstromatales incertae sedis</taxon>
        <taxon>Jaminaea</taxon>
    </lineage>
</organism>
<accession>A0A316UXE0</accession>
<evidence type="ECO:0000313" key="4">
    <source>
        <dbReference type="Proteomes" id="UP000245884"/>
    </source>
</evidence>
<dbReference type="GO" id="GO:0042742">
    <property type="term" value="P:defense response to bacterium"/>
    <property type="evidence" value="ECO:0007669"/>
    <property type="project" value="InterPro"/>
</dbReference>
<dbReference type="CDD" id="cd22191">
    <property type="entry name" value="DPBB_RlpA_EXP_N-like"/>
    <property type="match status" value="1"/>
</dbReference>
<sequence>SGGIATFYSQNGNAGSCGNYNSDNAMIVAVDSAIMNSALCGKKVQITNKSNGKTATATVADTCPTCNNANSLDMSKALFGALTDNNYGLGIFNIEWHFV</sequence>
<protein>
    <submittedName>
        <fullName evidence="3">Barwin-like endoglucanase</fullName>
    </submittedName>
</protein>
<dbReference type="Proteomes" id="UP000245884">
    <property type="component" value="Unassembled WGS sequence"/>
</dbReference>
<dbReference type="PANTHER" id="PTHR31836:SF28">
    <property type="entry name" value="SRCR DOMAIN-CONTAINING PROTEIN-RELATED"/>
    <property type="match status" value="1"/>
</dbReference>
<evidence type="ECO:0000313" key="3">
    <source>
        <dbReference type="EMBL" id="PWN29654.1"/>
    </source>
</evidence>
<gene>
    <name evidence="3" type="ORF">BDZ90DRAFT_217341</name>
</gene>
<proteinExistence type="predicted"/>
<dbReference type="SUPFAM" id="SSF50685">
    <property type="entry name" value="Barwin-like endoglucanases"/>
    <property type="match status" value="1"/>
</dbReference>
<dbReference type="Pfam" id="PF00967">
    <property type="entry name" value="Barwin"/>
    <property type="match status" value="1"/>
</dbReference>
<dbReference type="InterPro" id="IPR051477">
    <property type="entry name" value="Expansin_CellWall"/>
</dbReference>